<evidence type="ECO:0000256" key="1">
    <source>
        <dbReference type="SAM" id="Phobius"/>
    </source>
</evidence>
<feature type="transmembrane region" description="Helical" evidence="1">
    <location>
        <begin position="47"/>
        <end position="66"/>
    </location>
</feature>
<feature type="transmembrane region" description="Helical" evidence="1">
    <location>
        <begin position="358"/>
        <end position="375"/>
    </location>
</feature>
<dbReference type="InterPro" id="IPR005182">
    <property type="entry name" value="YdbS-like_PH"/>
</dbReference>
<keyword evidence="4" id="KW-1185">Reference proteome</keyword>
<dbReference type="PIRSF" id="PIRSF026631">
    <property type="entry name" value="UCP026631"/>
    <property type="match status" value="1"/>
</dbReference>
<dbReference type="Pfam" id="PF03703">
    <property type="entry name" value="bPH_2"/>
    <property type="match status" value="3"/>
</dbReference>
<feature type="transmembrane region" description="Helical" evidence="1">
    <location>
        <begin position="226"/>
        <end position="251"/>
    </location>
</feature>
<proteinExistence type="predicted"/>
<accession>A0A1H2R8T1</accession>
<evidence type="ECO:0000259" key="2">
    <source>
        <dbReference type="Pfam" id="PF03703"/>
    </source>
</evidence>
<dbReference type="EMBL" id="FNNC01000001">
    <property type="protein sequence ID" value="SDW15896.1"/>
    <property type="molecule type" value="Genomic_DNA"/>
</dbReference>
<evidence type="ECO:0000313" key="3">
    <source>
        <dbReference type="EMBL" id="SDW15896.1"/>
    </source>
</evidence>
<keyword evidence="1" id="KW-0812">Transmembrane</keyword>
<protein>
    <submittedName>
        <fullName evidence="3">Putative membrane protein</fullName>
    </submittedName>
</protein>
<dbReference type="InterPro" id="IPR014529">
    <property type="entry name" value="UCP026631"/>
</dbReference>
<feature type="domain" description="YdbS-like PH" evidence="2">
    <location>
        <begin position="64"/>
        <end position="141"/>
    </location>
</feature>
<reference evidence="3 4" key="1">
    <citation type="submission" date="2016-10" db="EMBL/GenBank/DDBJ databases">
        <authorList>
            <person name="de Groot N.N."/>
        </authorList>
    </citation>
    <scope>NUCLEOTIDE SEQUENCE [LARGE SCALE GENOMIC DNA]</scope>
    <source>
        <strain evidence="3 4">DSM 23126</strain>
    </source>
</reference>
<feature type="domain" description="YdbS-like PH" evidence="2">
    <location>
        <begin position="398"/>
        <end position="470"/>
    </location>
</feature>
<feature type="domain" description="YdbS-like PH" evidence="2">
    <location>
        <begin position="256"/>
        <end position="336"/>
    </location>
</feature>
<name>A0A1H2R8T1_9BACI</name>
<gene>
    <name evidence="3" type="ORF">SAMN05421781_0651</name>
</gene>
<dbReference type="STRING" id="1122204.SAMN05421781_0651"/>
<feature type="transmembrane region" description="Helical" evidence="1">
    <location>
        <begin position="182"/>
        <end position="206"/>
    </location>
</feature>
<keyword evidence="1" id="KW-1133">Transmembrane helix</keyword>
<keyword evidence="1" id="KW-0472">Membrane</keyword>
<dbReference type="Proteomes" id="UP000199488">
    <property type="component" value="Unassembled WGS sequence"/>
</dbReference>
<organism evidence="3 4">
    <name type="scientific">Marinococcus luteus</name>
    <dbReference type="NCBI Taxonomy" id="1122204"/>
    <lineage>
        <taxon>Bacteria</taxon>
        <taxon>Bacillati</taxon>
        <taxon>Bacillota</taxon>
        <taxon>Bacilli</taxon>
        <taxon>Bacillales</taxon>
        <taxon>Bacillaceae</taxon>
        <taxon>Marinococcus</taxon>
    </lineage>
</organism>
<feature type="transmembrane region" description="Helical" evidence="1">
    <location>
        <begin position="12"/>
        <end position="35"/>
    </location>
</feature>
<sequence length="493" mass="56580">MTMNEWRRMHPAAIVTVFFRQLKDFLFPLIITFFAGGTASGPLPVNWIFLLLLLFIVVSSIMKWIFFRYRLIERELQIHYGIFVKKERFIRSQRVQSVDITAGIIQRMFGLVRLNIETAGGGAEAEASIQAIRREEAAIIQAALIQKSPHTADEEAEDFSGDGISAEPAEPSFSWKVPMRTIFTAGLTSGRAGIIFAALAGLYSQVGNFLPDAWVEQSIGVLIELSYWFIIGGLLVTALLSWLASSAWTLVQHGNFEVNRTGNDLEITWGLLERKQITLQMHRITCIRFISNPARQALGMWAVYIDSAGGSTERGQNSIMLLPLIHQKQLHTFMDQIDDTALIPEKVNKLPKRAARRYMFRASVFWWLVFIPTAIWVPYGWAAAAVPLFFTWWGWICYKGSGMKVEDKQLIVRERAWSVIYNFVPKRRIQYLENTQSFFQRRRRLYTISASVISSVTGRTVYLRDVDEKDEAAYFSWYQKTWDHDAKTQRKGF</sequence>
<dbReference type="PANTHER" id="PTHR34473">
    <property type="entry name" value="UPF0699 TRANSMEMBRANE PROTEIN YDBS"/>
    <property type="match status" value="1"/>
</dbReference>
<evidence type="ECO:0000313" key="4">
    <source>
        <dbReference type="Proteomes" id="UP000199488"/>
    </source>
</evidence>
<dbReference type="PANTHER" id="PTHR34473:SF2">
    <property type="entry name" value="UPF0699 TRANSMEMBRANE PROTEIN YDBT"/>
    <property type="match status" value="1"/>
</dbReference>
<dbReference type="AlphaFoldDB" id="A0A1H2R8T1"/>